<dbReference type="EMBL" id="SLTR01000895">
    <property type="protein sequence ID" value="TDA69735.1"/>
    <property type="molecule type" value="Genomic_DNA"/>
</dbReference>
<dbReference type="Proteomes" id="UP000294823">
    <property type="component" value="Unassembled WGS sequence"/>
</dbReference>
<dbReference type="SUPFAM" id="SSF56024">
    <property type="entry name" value="Phospholipase D/nuclease"/>
    <property type="match status" value="1"/>
</dbReference>
<gene>
    <name evidence="2" type="ORF">E0702_18875</name>
</gene>
<dbReference type="GO" id="GO:0016301">
    <property type="term" value="F:kinase activity"/>
    <property type="evidence" value="ECO:0007669"/>
    <property type="project" value="UniProtKB-KW"/>
</dbReference>
<sequence length="72" mass="8073">IYKITIYRLAQISHVASSLINAAKNGKKVTVSIEIQARFDEQANIDYAEQMENEGVNLFFGVQGLKVHSKMC</sequence>
<name>A0ABY2D1M8_9GAMM</name>
<proteinExistence type="predicted"/>
<comment type="caution">
    <text evidence="2">The sequence shown here is derived from an EMBL/GenBank/DDBJ whole genome shotgun (WGS) entry which is preliminary data.</text>
</comment>
<protein>
    <submittedName>
        <fullName evidence="2">Polyphosphate kinase 1</fullName>
    </submittedName>
</protein>
<feature type="non-terminal residue" evidence="2">
    <location>
        <position position="72"/>
    </location>
</feature>
<accession>A0ABY2D1M8</accession>
<organism evidence="2 3">
    <name type="scientific">Halomonas marinisediminis</name>
    <dbReference type="NCBI Taxonomy" id="2546095"/>
    <lineage>
        <taxon>Bacteria</taxon>
        <taxon>Pseudomonadati</taxon>
        <taxon>Pseudomonadota</taxon>
        <taxon>Gammaproteobacteria</taxon>
        <taxon>Oceanospirillales</taxon>
        <taxon>Halomonadaceae</taxon>
        <taxon>Halomonas</taxon>
    </lineage>
</organism>
<evidence type="ECO:0000313" key="3">
    <source>
        <dbReference type="Proteomes" id="UP000294823"/>
    </source>
</evidence>
<evidence type="ECO:0000259" key="1">
    <source>
        <dbReference type="Pfam" id="PF17941"/>
    </source>
</evidence>
<reference evidence="2 3" key="1">
    <citation type="submission" date="2019-03" db="EMBL/GenBank/DDBJ databases">
        <title>Halomonas marinisediminis sp. nov., a moderately halophilic bacterium isolated from the Bohai Gulf.</title>
        <authorList>
            <person name="Ji X."/>
        </authorList>
    </citation>
    <scope>NUCLEOTIDE SEQUENCE [LARGE SCALE GENOMIC DNA]</scope>
    <source>
        <strain evidence="2 3">204</strain>
    </source>
</reference>
<dbReference type="Gene3D" id="3.30.870.10">
    <property type="entry name" value="Endonuclease Chain A"/>
    <property type="match status" value="1"/>
</dbReference>
<keyword evidence="2" id="KW-0418">Kinase</keyword>
<dbReference type="Pfam" id="PF17941">
    <property type="entry name" value="PP_kinase_C_1"/>
    <property type="match status" value="1"/>
</dbReference>
<dbReference type="PANTHER" id="PTHR30218">
    <property type="entry name" value="POLYPHOSPHATE KINASE"/>
    <property type="match status" value="1"/>
</dbReference>
<dbReference type="InterPro" id="IPR003414">
    <property type="entry name" value="PP_kinase"/>
</dbReference>
<feature type="domain" description="Polyphosphate kinase C-terminal" evidence="1">
    <location>
        <begin position="3"/>
        <end position="72"/>
    </location>
</feature>
<keyword evidence="3" id="KW-1185">Reference proteome</keyword>
<keyword evidence="2" id="KW-0808">Transferase</keyword>
<dbReference type="InterPro" id="IPR041108">
    <property type="entry name" value="PP_kinase_C_1"/>
</dbReference>
<dbReference type="PANTHER" id="PTHR30218:SF0">
    <property type="entry name" value="POLYPHOSPHATE KINASE"/>
    <property type="match status" value="1"/>
</dbReference>
<feature type="non-terminal residue" evidence="2">
    <location>
        <position position="1"/>
    </location>
</feature>
<evidence type="ECO:0000313" key="2">
    <source>
        <dbReference type="EMBL" id="TDA69735.1"/>
    </source>
</evidence>